<dbReference type="InterPro" id="IPR010982">
    <property type="entry name" value="Lambda_DNA-bd_dom_sf"/>
</dbReference>
<keyword evidence="2" id="KW-1133">Transmembrane helix</keyword>
<evidence type="ECO:0000313" key="4">
    <source>
        <dbReference type="EMBL" id="GHD99237.1"/>
    </source>
</evidence>
<dbReference type="AlphaFoldDB" id="A0A919D074"/>
<comment type="caution">
    <text evidence="4">The sequence shown here is derived from an EMBL/GenBank/DDBJ whole genome shotgun (WGS) entry which is preliminary data.</text>
</comment>
<dbReference type="InterPro" id="IPR002477">
    <property type="entry name" value="Peptidoglycan-bd-like"/>
</dbReference>
<evidence type="ECO:0000256" key="1">
    <source>
        <dbReference type="SAM" id="MobiDB-lite"/>
    </source>
</evidence>
<dbReference type="Pfam" id="PF13560">
    <property type="entry name" value="HTH_31"/>
    <property type="match status" value="1"/>
</dbReference>
<dbReference type="PROSITE" id="PS50943">
    <property type="entry name" value="HTH_CROC1"/>
    <property type="match status" value="1"/>
</dbReference>
<feature type="compositionally biased region" description="Low complexity" evidence="1">
    <location>
        <begin position="167"/>
        <end position="177"/>
    </location>
</feature>
<dbReference type="InterPro" id="IPR036365">
    <property type="entry name" value="PGBD-like_sf"/>
</dbReference>
<dbReference type="InterPro" id="IPR036366">
    <property type="entry name" value="PGBDSf"/>
</dbReference>
<sequence>MSRWKELPGSLDPRVRQLAVQMRRIKDHSGLGLEALAGRTGYSRASWDRYLNGRAIPPRQAVKALARACDIDPDRLLALHEVALAADAGGEVRADPVGETEAGPEAGSDAGADSGPDSGPDDQGRVRGRGRRMRGAVLAAVVVVAAVTVLLVTAPWDGGRERTGGRPAPADAMASAAPTGTPTGAFVYRAGKDYPCTVHRAGDGLLYAGYSGTRAGLIGMGSTQWPVVEAQCLLRHHGLSPGIADGNFGARTEHAVEQLQGRAHLRVDGIVGEDTWGVLRK</sequence>
<keyword evidence="2" id="KW-0472">Membrane</keyword>
<accession>A0A919D074</accession>
<keyword evidence="5" id="KW-1185">Reference proteome</keyword>
<gene>
    <name evidence="4" type="ORF">GCM10010339_09740</name>
</gene>
<reference evidence="4" key="1">
    <citation type="journal article" date="2014" name="Int. J. Syst. Evol. Microbiol.">
        <title>Complete genome sequence of Corynebacterium casei LMG S-19264T (=DSM 44701T), isolated from a smear-ripened cheese.</title>
        <authorList>
            <consortium name="US DOE Joint Genome Institute (JGI-PGF)"/>
            <person name="Walter F."/>
            <person name="Albersmeier A."/>
            <person name="Kalinowski J."/>
            <person name="Ruckert C."/>
        </authorList>
    </citation>
    <scope>NUCLEOTIDE SEQUENCE</scope>
    <source>
        <strain evidence="4">JCM 4714</strain>
    </source>
</reference>
<dbReference type="GO" id="GO:0003677">
    <property type="term" value="F:DNA binding"/>
    <property type="evidence" value="ECO:0007669"/>
    <property type="project" value="InterPro"/>
</dbReference>
<dbReference type="InterPro" id="IPR001387">
    <property type="entry name" value="Cro/C1-type_HTH"/>
</dbReference>
<evidence type="ECO:0000259" key="3">
    <source>
        <dbReference type="PROSITE" id="PS50943"/>
    </source>
</evidence>
<dbReference type="SUPFAM" id="SSF47413">
    <property type="entry name" value="lambda repressor-like DNA-binding domains"/>
    <property type="match status" value="1"/>
</dbReference>
<proteinExistence type="predicted"/>
<protein>
    <recommendedName>
        <fullName evidence="3">HTH cro/C1-type domain-containing protein</fullName>
    </recommendedName>
</protein>
<dbReference type="Gene3D" id="1.10.260.40">
    <property type="entry name" value="lambda repressor-like DNA-binding domains"/>
    <property type="match status" value="1"/>
</dbReference>
<dbReference type="SUPFAM" id="SSF47090">
    <property type="entry name" value="PGBD-like"/>
    <property type="match status" value="1"/>
</dbReference>
<dbReference type="Gene3D" id="1.10.101.10">
    <property type="entry name" value="PGBD-like superfamily/PGBD"/>
    <property type="match status" value="1"/>
</dbReference>
<name>A0A919D074_9ACTN</name>
<dbReference type="CDD" id="cd00093">
    <property type="entry name" value="HTH_XRE"/>
    <property type="match status" value="1"/>
</dbReference>
<feature type="region of interest" description="Disordered" evidence="1">
    <location>
        <begin position="157"/>
        <end position="177"/>
    </location>
</feature>
<feature type="domain" description="HTH cro/C1-type" evidence="3">
    <location>
        <begin position="22"/>
        <end position="76"/>
    </location>
</feature>
<organism evidence="4 5">
    <name type="scientific">Streptomyces alanosinicus</name>
    <dbReference type="NCBI Taxonomy" id="68171"/>
    <lineage>
        <taxon>Bacteria</taxon>
        <taxon>Bacillati</taxon>
        <taxon>Actinomycetota</taxon>
        <taxon>Actinomycetes</taxon>
        <taxon>Kitasatosporales</taxon>
        <taxon>Streptomycetaceae</taxon>
        <taxon>Streptomyces</taxon>
    </lineage>
</organism>
<reference evidence="4" key="2">
    <citation type="submission" date="2020-09" db="EMBL/GenBank/DDBJ databases">
        <authorList>
            <person name="Sun Q."/>
            <person name="Ohkuma M."/>
        </authorList>
    </citation>
    <scope>NUCLEOTIDE SEQUENCE</scope>
    <source>
        <strain evidence="4">JCM 4714</strain>
    </source>
</reference>
<evidence type="ECO:0000313" key="5">
    <source>
        <dbReference type="Proteomes" id="UP000655443"/>
    </source>
</evidence>
<feature type="region of interest" description="Disordered" evidence="1">
    <location>
        <begin position="90"/>
        <end position="130"/>
    </location>
</feature>
<keyword evidence="2" id="KW-0812">Transmembrane</keyword>
<dbReference type="RefSeq" id="WP_189948752.1">
    <property type="nucleotide sequence ID" value="NZ_BMVG01000001.1"/>
</dbReference>
<feature type="transmembrane region" description="Helical" evidence="2">
    <location>
        <begin position="135"/>
        <end position="156"/>
    </location>
</feature>
<dbReference type="Proteomes" id="UP000655443">
    <property type="component" value="Unassembled WGS sequence"/>
</dbReference>
<evidence type="ECO:0000256" key="2">
    <source>
        <dbReference type="SAM" id="Phobius"/>
    </source>
</evidence>
<dbReference type="Pfam" id="PF01471">
    <property type="entry name" value="PG_binding_1"/>
    <property type="match status" value="1"/>
</dbReference>
<dbReference type="EMBL" id="BMVG01000001">
    <property type="protein sequence ID" value="GHD99237.1"/>
    <property type="molecule type" value="Genomic_DNA"/>
</dbReference>
<dbReference type="SMART" id="SM00530">
    <property type="entry name" value="HTH_XRE"/>
    <property type="match status" value="1"/>
</dbReference>
<feature type="compositionally biased region" description="Low complexity" evidence="1">
    <location>
        <begin position="101"/>
        <end position="118"/>
    </location>
</feature>